<accession>A0A8J1TZM2</accession>
<keyword evidence="2" id="KW-1185">Reference proteome</keyword>
<dbReference type="EMBL" id="CAIIXF020000006">
    <property type="protein sequence ID" value="CAH1786924.1"/>
    <property type="molecule type" value="Genomic_DNA"/>
</dbReference>
<name>A0A8J1TZM2_OWEFU</name>
<dbReference type="OrthoDB" id="6279367at2759"/>
<evidence type="ECO:0000313" key="2">
    <source>
        <dbReference type="Proteomes" id="UP000749559"/>
    </source>
</evidence>
<dbReference type="AlphaFoldDB" id="A0A8J1TZM2"/>
<comment type="caution">
    <text evidence="1">The sequence shown here is derived from an EMBL/GenBank/DDBJ whole genome shotgun (WGS) entry which is preliminary data.</text>
</comment>
<sequence>MATGGVLPGPHRTLKPAAEGKCTTKLFLFSILMTCVIVIISLQYKYMTSVTVIQMLPKINGINNLIKGYLPGPYTLVGPDQKLNIEKGNFTAKVLVDEHGEEGFQNHHSHILEITDRTIAIGGGITTRGLKELTAASMASKLPLFKRLLPSFCKTASKGFSYHYYLAHDHNDPYFSLPNSHEMFSKEFNAAVEKHCPSDIPVRVHLVRCSHAGKPAWAQNDAMWAAYLDDIPFFYRVNDDSDMMTGGWSEVFTETLKKYTPPYVGVVGPAHSGGNTAILTYDFTHKTHLDIFGIYYPRVFTDWYADDWVTKVYRPDRSTKCKDIKLKHTMETGTRYKVDFRVGQKLQAAIDSNQKILKRYIKYRNSTHPTKDPKSQKIISMSLYSNKTSRLIGAVRSAQLTPVMFPGWTARFYIEKTVGISKYDVIPENLIRKLQLLGAQILYVDTQATNVSPELWPYLVSDDSTVERFIIRNVTFRMTDREFTAVEEWTKSKRTFHCIRDHPSHTTPIIPDLIGGVNSGIKTLFSGSWLAYLGQDFLENLWENQKEHFYCHDSFTCKSQPQSFPFVSPREGDTFIGETYDGYHRPIDNKDVEALTKAQLVPQCLDPKSTIDVVGLPKHVTIIPSHPPADSDKSPVIPDAAVKQPIVNVTSFVQSAANSTKLSTNGTST</sequence>
<dbReference type="Proteomes" id="UP000749559">
    <property type="component" value="Unassembled WGS sequence"/>
</dbReference>
<evidence type="ECO:0000313" key="1">
    <source>
        <dbReference type="EMBL" id="CAH1786924.1"/>
    </source>
</evidence>
<reference evidence="1" key="1">
    <citation type="submission" date="2022-03" db="EMBL/GenBank/DDBJ databases">
        <authorList>
            <person name="Martin C."/>
        </authorList>
    </citation>
    <scope>NUCLEOTIDE SEQUENCE</scope>
</reference>
<gene>
    <name evidence="1" type="ORF">OFUS_LOCUS12724</name>
</gene>
<protein>
    <submittedName>
        <fullName evidence="1">Uncharacterized protein</fullName>
    </submittedName>
</protein>
<proteinExistence type="predicted"/>
<organism evidence="1 2">
    <name type="scientific">Owenia fusiformis</name>
    <name type="common">Polychaete worm</name>
    <dbReference type="NCBI Taxonomy" id="6347"/>
    <lineage>
        <taxon>Eukaryota</taxon>
        <taxon>Metazoa</taxon>
        <taxon>Spiralia</taxon>
        <taxon>Lophotrochozoa</taxon>
        <taxon>Annelida</taxon>
        <taxon>Polychaeta</taxon>
        <taxon>Sedentaria</taxon>
        <taxon>Canalipalpata</taxon>
        <taxon>Sabellida</taxon>
        <taxon>Oweniida</taxon>
        <taxon>Oweniidae</taxon>
        <taxon>Owenia</taxon>
    </lineage>
</organism>